<reference evidence="1" key="1">
    <citation type="submission" date="2020-11" db="EMBL/GenBank/DDBJ databases">
        <authorList>
            <consortium name="DOE Joint Genome Institute"/>
            <person name="Ahrendt S."/>
            <person name="Riley R."/>
            <person name="Andreopoulos W."/>
            <person name="Labutti K."/>
            <person name="Pangilinan J."/>
            <person name="Ruiz-Duenas F.J."/>
            <person name="Barrasa J.M."/>
            <person name="Sanchez-Garcia M."/>
            <person name="Camarero S."/>
            <person name="Miyauchi S."/>
            <person name="Serrano A."/>
            <person name="Linde D."/>
            <person name="Babiker R."/>
            <person name="Drula E."/>
            <person name="Ayuso-Fernandez I."/>
            <person name="Pacheco R."/>
            <person name="Padilla G."/>
            <person name="Ferreira P."/>
            <person name="Barriuso J."/>
            <person name="Kellner H."/>
            <person name="Castanera R."/>
            <person name="Alfaro M."/>
            <person name="Ramirez L."/>
            <person name="Pisabarro A.G."/>
            <person name="Kuo A."/>
            <person name="Tritt A."/>
            <person name="Lipzen A."/>
            <person name="He G."/>
            <person name="Yan M."/>
            <person name="Ng V."/>
            <person name="Cullen D."/>
            <person name="Martin F."/>
            <person name="Rosso M.-N."/>
            <person name="Henrissat B."/>
            <person name="Hibbett D."/>
            <person name="Martinez A.T."/>
            <person name="Grigoriev I.V."/>
        </authorList>
    </citation>
    <scope>NUCLEOTIDE SEQUENCE</scope>
    <source>
        <strain evidence="1">CBS 506.95</strain>
    </source>
</reference>
<protein>
    <submittedName>
        <fullName evidence="1">Uncharacterized protein</fullName>
    </submittedName>
</protein>
<comment type="caution">
    <text evidence="1">The sequence shown here is derived from an EMBL/GenBank/DDBJ whole genome shotgun (WGS) entry which is preliminary data.</text>
</comment>
<keyword evidence="2" id="KW-1185">Reference proteome</keyword>
<dbReference type="AlphaFoldDB" id="A0A9P6EEZ6"/>
<sequence length="123" mass="13384">MILNFPAALVISTFLGFARADFYIYSVAHLGLVGDLPIQDRLDYFNFFNGPPDCNDVAHARIQGQSEDLSGGHPDGVRCDGCSNGDGGDVTPTIIEWKNEMGHYSTYISLVHLRSTVADTSTD</sequence>
<evidence type="ECO:0000313" key="2">
    <source>
        <dbReference type="Proteomes" id="UP000807306"/>
    </source>
</evidence>
<evidence type="ECO:0000313" key="1">
    <source>
        <dbReference type="EMBL" id="KAF9528308.1"/>
    </source>
</evidence>
<dbReference type="Proteomes" id="UP000807306">
    <property type="component" value="Unassembled WGS sequence"/>
</dbReference>
<gene>
    <name evidence="1" type="ORF">CPB83DRAFT_354933</name>
</gene>
<organism evidence="1 2">
    <name type="scientific">Crepidotus variabilis</name>
    <dbReference type="NCBI Taxonomy" id="179855"/>
    <lineage>
        <taxon>Eukaryota</taxon>
        <taxon>Fungi</taxon>
        <taxon>Dikarya</taxon>
        <taxon>Basidiomycota</taxon>
        <taxon>Agaricomycotina</taxon>
        <taxon>Agaricomycetes</taxon>
        <taxon>Agaricomycetidae</taxon>
        <taxon>Agaricales</taxon>
        <taxon>Agaricineae</taxon>
        <taxon>Crepidotaceae</taxon>
        <taxon>Crepidotus</taxon>
    </lineage>
</organism>
<dbReference type="OrthoDB" id="3770142at2759"/>
<accession>A0A9P6EEZ6</accession>
<name>A0A9P6EEZ6_9AGAR</name>
<dbReference type="EMBL" id="MU157854">
    <property type="protein sequence ID" value="KAF9528308.1"/>
    <property type="molecule type" value="Genomic_DNA"/>
</dbReference>
<proteinExistence type="predicted"/>